<name>A0A2P6SFG9_ROSCH</name>
<gene>
    <name evidence="1" type="ORF">RchiOBHm_Chr1g0348161</name>
</gene>
<dbReference type="EMBL" id="PDCK01000039">
    <property type="protein sequence ID" value="PRQ57422.1"/>
    <property type="molecule type" value="Genomic_DNA"/>
</dbReference>
<sequence length="125" mass="13587">MLCWNKWRAYLCRYRVLASPEVIAVDSGEAEVTSQVVDVSMAATEVGGTLQGPKDGGSDEGIQVPHEVVGGLLRTLGEIGIANGVIVHMVSDLYNCHRNCGRVNVDNSRQGYRDAQERLMRVTGL</sequence>
<comment type="caution">
    <text evidence="1">The sequence shown here is derived from an EMBL/GenBank/DDBJ whole genome shotgun (WGS) entry which is preliminary data.</text>
</comment>
<evidence type="ECO:0000313" key="2">
    <source>
        <dbReference type="Proteomes" id="UP000238479"/>
    </source>
</evidence>
<protein>
    <submittedName>
        <fullName evidence="1">Uncharacterized protein</fullName>
    </submittedName>
</protein>
<dbReference type="Proteomes" id="UP000238479">
    <property type="component" value="Chromosome 1"/>
</dbReference>
<accession>A0A2P6SFG9</accession>
<dbReference type="Gramene" id="PRQ57422">
    <property type="protein sequence ID" value="PRQ57422"/>
    <property type="gene ID" value="RchiOBHm_Chr1g0348161"/>
</dbReference>
<dbReference type="AlphaFoldDB" id="A0A2P6SFG9"/>
<reference evidence="1 2" key="1">
    <citation type="journal article" date="2018" name="Nat. Genet.">
        <title>The Rosa genome provides new insights in the design of modern roses.</title>
        <authorList>
            <person name="Bendahmane M."/>
        </authorList>
    </citation>
    <scope>NUCLEOTIDE SEQUENCE [LARGE SCALE GENOMIC DNA]</scope>
    <source>
        <strain evidence="2">cv. Old Blush</strain>
    </source>
</reference>
<keyword evidence="2" id="KW-1185">Reference proteome</keyword>
<proteinExistence type="predicted"/>
<organism evidence="1 2">
    <name type="scientific">Rosa chinensis</name>
    <name type="common">China rose</name>
    <dbReference type="NCBI Taxonomy" id="74649"/>
    <lineage>
        <taxon>Eukaryota</taxon>
        <taxon>Viridiplantae</taxon>
        <taxon>Streptophyta</taxon>
        <taxon>Embryophyta</taxon>
        <taxon>Tracheophyta</taxon>
        <taxon>Spermatophyta</taxon>
        <taxon>Magnoliopsida</taxon>
        <taxon>eudicotyledons</taxon>
        <taxon>Gunneridae</taxon>
        <taxon>Pentapetalae</taxon>
        <taxon>rosids</taxon>
        <taxon>fabids</taxon>
        <taxon>Rosales</taxon>
        <taxon>Rosaceae</taxon>
        <taxon>Rosoideae</taxon>
        <taxon>Rosoideae incertae sedis</taxon>
        <taxon>Rosa</taxon>
    </lineage>
</organism>
<evidence type="ECO:0000313" key="1">
    <source>
        <dbReference type="EMBL" id="PRQ57422.1"/>
    </source>
</evidence>